<keyword evidence="3" id="KW-1185">Reference proteome</keyword>
<dbReference type="Proteomes" id="UP000794436">
    <property type="component" value="Unassembled WGS sequence"/>
</dbReference>
<proteinExistence type="predicted"/>
<dbReference type="SUPFAM" id="SSF55298">
    <property type="entry name" value="YjgF-like"/>
    <property type="match status" value="1"/>
</dbReference>
<gene>
    <name evidence="2" type="ORF">Poli38472_010416</name>
</gene>
<dbReference type="EMBL" id="SPLM01000147">
    <property type="protein sequence ID" value="TMW55534.1"/>
    <property type="molecule type" value="Genomic_DNA"/>
</dbReference>
<dbReference type="InterPro" id="IPR035959">
    <property type="entry name" value="RutC-like_sf"/>
</dbReference>
<evidence type="ECO:0000313" key="3">
    <source>
        <dbReference type="Proteomes" id="UP000794436"/>
    </source>
</evidence>
<dbReference type="Pfam" id="PF14588">
    <property type="entry name" value="YjgF_endoribonc"/>
    <property type="match status" value="1"/>
</dbReference>
<dbReference type="OrthoDB" id="309640at2759"/>
<dbReference type="PANTHER" id="PTHR43760">
    <property type="entry name" value="ENDORIBONUCLEASE-RELATED"/>
    <property type="match status" value="1"/>
</dbReference>
<dbReference type="Gene3D" id="3.30.1330.40">
    <property type="entry name" value="RutC-like"/>
    <property type="match status" value="1"/>
</dbReference>
<protein>
    <recommendedName>
        <fullName evidence="1">Endoribonuclease L-PSP/chorismate mutase-like domain-containing protein</fullName>
    </recommendedName>
</protein>
<name>A0A8K1C342_PYTOL</name>
<evidence type="ECO:0000313" key="2">
    <source>
        <dbReference type="EMBL" id="TMW55534.1"/>
    </source>
</evidence>
<feature type="domain" description="Endoribonuclease L-PSP/chorismate mutase-like" evidence="1">
    <location>
        <begin position="156"/>
        <end position="222"/>
    </location>
</feature>
<comment type="caution">
    <text evidence="2">The sequence shown here is derived from an EMBL/GenBank/DDBJ whole genome shotgun (WGS) entry which is preliminary data.</text>
</comment>
<dbReference type="PANTHER" id="PTHR43760:SF1">
    <property type="entry name" value="ENDORIBONUCLEASE L-PSP_CHORISMATE MUTASE-LIKE DOMAIN-CONTAINING PROTEIN"/>
    <property type="match status" value="1"/>
</dbReference>
<organism evidence="2 3">
    <name type="scientific">Pythium oligandrum</name>
    <name type="common">Mycoparasitic fungus</name>
    <dbReference type="NCBI Taxonomy" id="41045"/>
    <lineage>
        <taxon>Eukaryota</taxon>
        <taxon>Sar</taxon>
        <taxon>Stramenopiles</taxon>
        <taxon>Oomycota</taxon>
        <taxon>Peronosporomycetes</taxon>
        <taxon>Pythiales</taxon>
        <taxon>Pythiaceae</taxon>
        <taxon>Pythium</taxon>
    </lineage>
</organism>
<dbReference type="InterPro" id="IPR013813">
    <property type="entry name" value="Endoribo_LPSP/chorism_mut-like"/>
</dbReference>
<reference evidence="2" key="1">
    <citation type="submission" date="2019-03" db="EMBL/GenBank/DDBJ databases">
        <title>Long read genome sequence of the mycoparasitic Pythium oligandrum ATCC 38472 isolated from sugarbeet rhizosphere.</title>
        <authorList>
            <person name="Gaulin E."/>
        </authorList>
    </citation>
    <scope>NUCLEOTIDE SEQUENCE</scope>
    <source>
        <strain evidence="2">ATCC 38472_TT</strain>
    </source>
</reference>
<dbReference type="CDD" id="cd02199">
    <property type="entry name" value="YjgF_YER057c_UK114_like_1"/>
    <property type="match status" value="1"/>
</dbReference>
<evidence type="ECO:0000259" key="1">
    <source>
        <dbReference type="Pfam" id="PF14588"/>
    </source>
</evidence>
<sequence>MNTRHAPSVPVSFSQGNNESAKMPMLRCAIVATSVIVSVQVDPKTRNDQVVRLIQLKTNIDGPPHALELFVATPVGHTTIGLPTYHPDYKLLDRGHIQTMKRYLTSDSRLSLTSTPDDGASPSIAESCDTLPKERQLCSLLLGGYLWLETPYRDDQLVKELGNLDHIKRIVKLTGFVNCVDGFTAQPAVINGASDLLVQIFGDKGKHARSAVGTNALPLNVAVEIEAIVEVDPSAPSKSAL</sequence>
<accession>A0A8K1C342</accession>
<dbReference type="AlphaFoldDB" id="A0A8K1C342"/>